<name>A0A9P4UUV6_9PEZI</name>
<evidence type="ECO:0000256" key="1">
    <source>
        <dbReference type="SAM" id="MobiDB-lite"/>
    </source>
</evidence>
<feature type="region of interest" description="Disordered" evidence="1">
    <location>
        <begin position="416"/>
        <end position="485"/>
    </location>
</feature>
<sequence length="521" mass="56621">MSVHWDPYLEAIDIPPSFECMPAGELESMLNDSIDPDDGQYPPKPEGSALPDSRLSITTEYRPFDALSSPSITDTQLTPSSGYSWLPGEGDGSYGGNEDGADMNSLDVSPISNTSPTATDELAGFVFVERPQPGIPDMVGPGGHLSHLGQHPTSLPSAGPVSAAHSSRAASLVPTQGDATSYRGSYQTNPPSRMDGRYTSPQDSSFVPTALEELGEIDSFATPHDLSTKPFAFVGTTFDPSLGNAALSFPSSQERMQSLAQQDQQQYQQQYLQQHHYQHHHLQQLQTQPQQSLSAVTASQPWQSLPLDTAQLPMHQWTSHPQAITTQILMPHQFQQQQQQQQQHLQQHHLHHHQHRHHVLGPHDHPQHSMLWSSTAALGAGEMLTDSHYIHTTAIQPDPHEATISPASIPVLRSHPESHVTSTATTESAAAPLPIQHRSSATRPRASNRPRTRPLAPGNASHLTAARSATTATGRKGGREKGSHLAEAARAQAHSQRKLGACWGCALQRDPVCASYHTLLL</sequence>
<proteinExistence type="predicted"/>
<feature type="compositionally biased region" description="Low complexity" evidence="1">
    <location>
        <begin position="283"/>
        <end position="294"/>
    </location>
</feature>
<feature type="compositionally biased region" description="Gly residues" evidence="1">
    <location>
        <begin position="89"/>
        <end position="98"/>
    </location>
</feature>
<accession>A0A9P4UUV6</accession>
<dbReference type="EMBL" id="MU003767">
    <property type="protein sequence ID" value="KAF2725520.1"/>
    <property type="molecule type" value="Genomic_DNA"/>
</dbReference>
<gene>
    <name evidence="2" type="ORF">K431DRAFT_79390</name>
</gene>
<dbReference type="Proteomes" id="UP000799441">
    <property type="component" value="Unassembled WGS sequence"/>
</dbReference>
<reference evidence="2" key="1">
    <citation type="journal article" date="2020" name="Stud. Mycol.">
        <title>101 Dothideomycetes genomes: a test case for predicting lifestyles and emergence of pathogens.</title>
        <authorList>
            <person name="Haridas S."/>
            <person name="Albert R."/>
            <person name="Binder M."/>
            <person name="Bloem J."/>
            <person name="Labutti K."/>
            <person name="Salamov A."/>
            <person name="Andreopoulos B."/>
            <person name="Baker S."/>
            <person name="Barry K."/>
            <person name="Bills G."/>
            <person name="Bluhm B."/>
            <person name="Cannon C."/>
            <person name="Castanera R."/>
            <person name="Culley D."/>
            <person name="Daum C."/>
            <person name="Ezra D."/>
            <person name="Gonzalez J."/>
            <person name="Henrissat B."/>
            <person name="Kuo A."/>
            <person name="Liang C."/>
            <person name="Lipzen A."/>
            <person name="Lutzoni F."/>
            <person name="Magnuson J."/>
            <person name="Mondo S."/>
            <person name="Nolan M."/>
            <person name="Ohm R."/>
            <person name="Pangilinan J."/>
            <person name="Park H.-J."/>
            <person name="Ramirez L."/>
            <person name="Alfaro M."/>
            <person name="Sun H."/>
            <person name="Tritt A."/>
            <person name="Yoshinaga Y."/>
            <person name="Zwiers L.-H."/>
            <person name="Turgeon B."/>
            <person name="Goodwin S."/>
            <person name="Spatafora J."/>
            <person name="Crous P."/>
            <person name="Grigoriev I."/>
        </authorList>
    </citation>
    <scope>NUCLEOTIDE SEQUENCE</scope>
    <source>
        <strain evidence="2">CBS 116435</strain>
    </source>
</reference>
<feature type="region of interest" description="Disordered" evidence="1">
    <location>
        <begin position="146"/>
        <end position="202"/>
    </location>
</feature>
<dbReference type="AlphaFoldDB" id="A0A9P4UUV6"/>
<feature type="compositionally biased region" description="Low complexity" evidence="1">
    <location>
        <begin position="421"/>
        <end position="431"/>
    </location>
</feature>
<feature type="compositionally biased region" description="Polar residues" evidence="1">
    <location>
        <begin position="164"/>
        <end position="191"/>
    </location>
</feature>
<feature type="region of interest" description="Disordered" evidence="1">
    <location>
        <begin position="66"/>
        <end position="105"/>
    </location>
</feature>
<evidence type="ECO:0000313" key="2">
    <source>
        <dbReference type="EMBL" id="KAF2725520.1"/>
    </source>
</evidence>
<evidence type="ECO:0000313" key="3">
    <source>
        <dbReference type="Proteomes" id="UP000799441"/>
    </source>
</evidence>
<feature type="compositionally biased region" description="Low complexity" evidence="1">
    <location>
        <begin position="464"/>
        <end position="474"/>
    </location>
</feature>
<feature type="region of interest" description="Disordered" evidence="1">
    <location>
        <begin position="339"/>
        <end position="366"/>
    </location>
</feature>
<comment type="caution">
    <text evidence="2">The sequence shown here is derived from an EMBL/GenBank/DDBJ whole genome shotgun (WGS) entry which is preliminary data.</text>
</comment>
<feature type="compositionally biased region" description="Polar residues" evidence="1">
    <location>
        <begin position="68"/>
        <end position="83"/>
    </location>
</feature>
<feature type="region of interest" description="Disordered" evidence="1">
    <location>
        <begin position="29"/>
        <end position="54"/>
    </location>
</feature>
<feature type="region of interest" description="Disordered" evidence="1">
    <location>
        <begin position="273"/>
        <end position="299"/>
    </location>
</feature>
<protein>
    <submittedName>
        <fullName evidence="2">Uncharacterized protein</fullName>
    </submittedName>
</protein>
<organism evidence="2 3">
    <name type="scientific">Polychaeton citri CBS 116435</name>
    <dbReference type="NCBI Taxonomy" id="1314669"/>
    <lineage>
        <taxon>Eukaryota</taxon>
        <taxon>Fungi</taxon>
        <taxon>Dikarya</taxon>
        <taxon>Ascomycota</taxon>
        <taxon>Pezizomycotina</taxon>
        <taxon>Dothideomycetes</taxon>
        <taxon>Dothideomycetidae</taxon>
        <taxon>Capnodiales</taxon>
        <taxon>Capnodiaceae</taxon>
        <taxon>Polychaeton</taxon>
    </lineage>
</organism>
<feature type="compositionally biased region" description="Basic residues" evidence="1">
    <location>
        <begin position="346"/>
        <end position="360"/>
    </location>
</feature>
<keyword evidence="3" id="KW-1185">Reference proteome</keyword>